<dbReference type="InterPro" id="IPR029044">
    <property type="entry name" value="Nucleotide-diphossugar_trans"/>
</dbReference>
<dbReference type="PANTHER" id="PTHR22916:SF51">
    <property type="entry name" value="GLYCOSYLTRANSFERASE EPSH-RELATED"/>
    <property type="match status" value="1"/>
</dbReference>
<name>A0A315XQP8_9EURY</name>
<dbReference type="CDD" id="cd00761">
    <property type="entry name" value="Glyco_tranf_GTA_type"/>
    <property type="match status" value="1"/>
</dbReference>
<proteinExistence type="predicted"/>
<keyword evidence="2 4" id="KW-0808">Transferase</keyword>
<dbReference type="InterPro" id="IPR001173">
    <property type="entry name" value="Glyco_trans_2-like"/>
</dbReference>
<dbReference type="Proteomes" id="UP000251717">
    <property type="component" value="Unassembled WGS sequence"/>
</dbReference>
<dbReference type="AlphaFoldDB" id="A0A315XQP8"/>
<accession>A0A315XQP8</accession>
<reference evidence="4 5" key="1">
    <citation type="submission" date="2017-03" db="EMBL/GenBank/DDBJ databases">
        <title>Genome sequence of Methanobrevibacter thaueri.</title>
        <authorList>
            <person name="Poehlein A."/>
            <person name="Seedorf H."/>
            <person name="Daniel R."/>
        </authorList>
    </citation>
    <scope>NUCLEOTIDE SEQUENCE [LARGE SCALE GENOMIC DNA]</scope>
    <source>
        <strain evidence="4 5">DSM 11995</strain>
    </source>
</reference>
<dbReference type="EC" id="2.4.-.-" evidence="4"/>
<dbReference type="Gene3D" id="3.90.550.10">
    <property type="entry name" value="Spore Coat Polysaccharide Biosynthesis Protein SpsA, Chain A"/>
    <property type="match status" value="1"/>
</dbReference>
<comment type="caution">
    <text evidence="4">The sequence shown here is derived from an EMBL/GenBank/DDBJ whole genome shotgun (WGS) entry which is preliminary data.</text>
</comment>
<dbReference type="EMBL" id="MZGS01000006">
    <property type="protein sequence ID" value="PWB88333.1"/>
    <property type="molecule type" value="Genomic_DNA"/>
</dbReference>
<evidence type="ECO:0000313" key="4">
    <source>
        <dbReference type="EMBL" id="PWB88333.1"/>
    </source>
</evidence>
<protein>
    <submittedName>
        <fullName evidence="4">Putative glycosyltransferase EpsJ</fullName>
        <ecNumber evidence="4">2.4.-.-</ecNumber>
    </submittedName>
</protein>
<evidence type="ECO:0000313" key="5">
    <source>
        <dbReference type="Proteomes" id="UP000251717"/>
    </source>
</evidence>
<evidence type="ECO:0000256" key="2">
    <source>
        <dbReference type="ARBA" id="ARBA00022679"/>
    </source>
</evidence>
<dbReference type="GO" id="GO:0016757">
    <property type="term" value="F:glycosyltransferase activity"/>
    <property type="evidence" value="ECO:0007669"/>
    <property type="project" value="UniProtKB-KW"/>
</dbReference>
<dbReference type="SUPFAM" id="SSF53448">
    <property type="entry name" value="Nucleotide-diphospho-sugar transferases"/>
    <property type="match status" value="1"/>
</dbReference>
<dbReference type="RefSeq" id="WP_165813988.1">
    <property type="nucleotide sequence ID" value="NZ_MZGS01000006.1"/>
</dbReference>
<evidence type="ECO:0000259" key="3">
    <source>
        <dbReference type="Pfam" id="PF00535"/>
    </source>
</evidence>
<gene>
    <name evidence="4" type="primary">epsJ_2</name>
    <name evidence="4" type="ORF">MBBTH_00640</name>
</gene>
<keyword evidence="5" id="KW-1185">Reference proteome</keyword>
<organism evidence="4 5">
    <name type="scientific">Methanobrevibacter thaueri</name>
    <dbReference type="NCBI Taxonomy" id="190975"/>
    <lineage>
        <taxon>Archaea</taxon>
        <taxon>Methanobacteriati</taxon>
        <taxon>Methanobacteriota</taxon>
        <taxon>Methanomada group</taxon>
        <taxon>Methanobacteria</taxon>
        <taxon>Methanobacteriales</taxon>
        <taxon>Methanobacteriaceae</taxon>
        <taxon>Methanobrevibacter</taxon>
    </lineage>
</organism>
<evidence type="ECO:0000256" key="1">
    <source>
        <dbReference type="ARBA" id="ARBA00022676"/>
    </source>
</evidence>
<dbReference type="PANTHER" id="PTHR22916">
    <property type="entry name" value="GLYCOSYLTRANSFERASE"/>
    <property type="match status" value="1"/>
</dbReference>
<feature type="domain" description="Glycosyltransferase 2-like" evidence="3">
    <location>
        <begin position="5"/>
        <end position="179"/>
    </location>
</feature>
<keyword evidence="1 4" id="KW-0328">Glycosyltransferase</keyword>
<dbReference type="Pfam" id="PF00535">
    <property type="entry name" value="Glycos_transf_2"/>
    <property type="match status" value="1"/>
</dbReference>
<sequence>MVGISVIIPVYNVEDYLSQCLDSICNQTFKDIEIICVNDGSIDNSLDILNEYAESDRRIKIINQHNQGLAASRNQGLKEAKGDYVYFIDSDDYIELDALEKLHENIVTNSSDMVLFKFQKVDDYRNVHKRGVEFKIDKIFGDIDYGNFTFTYKDVKRHVMNSAFSACLKLYRRDFIEDISFPIGLNFEDVPVHVKLMLEAESLSFVPEFLYNYRSNPDSILNSSANGFDIFKVIDMVEEYLKENGHYEELENEFIFFKIAQILVYLKSERSDEYFKRAKDEFEKITIKDEKTLKKYALKGYNRVLSYNNYSSYERKNKKPKGNKKSKTFSKKVFDVINRII</sequence>
<dbReference type="OrthoDB" id="46222at2157"/>